<dbReference type="Proteomes" id="UP000664344">
    <property type="component" value="Unassembled WGS sequence"/>
</dbReference>
<name>A0ABS3BCQ8_9GAMM</name>
<organism evidence="3 4">
    <name type="scientific">Marinobacter daepoensis</name>
    <dbReference type="NCBI Taxonomy" id="262077"/>
    <lineage>
        <taxon>Bacteria</taxon>
        <taxon>Pseudomonadati</taxon>
        <taxon>Pseudomonadota</taxon>
        <taxon>Gammaproteobacteria</taxon>
        <taxon>Pseudomonadales</taxon>
        <taxon>Marinobacteraceae</taxon>
        <taxon>Marinobacter</taxon>
    </lineage>
</organism>
<accession>A0ABS3BCQ8</accession>
<gene>
    <name evidence="3" type="ORF">JYP53_06875</name>
</gene>
<proteinExistence type="predicted"/>
<keyword evidence="1" id="KW-0175">Coiled coil</keyword>
<comment type="caution">
    <text evidence="3">The sequence shown here is derived from an EMBL/GenBank/DDBJ whole genome shotgun (WGS) entry which is preliminary data.</text>
</comment>
<feature type="compositionally biased region" description="Polar residues" evidence="2">
    <location>
        <begin position="88"/>
        <end position="109"/>
    </location>
</feature>
<evidence type="ECO:0000313" key="3">
    <source>
        <dbReference type="EMBL" id="MBN7769624.1"/>
    </source>
</evidence>
<reference evidence="3 4" key="1">
    <citation type="submission" date="2021-02" db="EMBL/GenBank/DDBJ databases">
        <title>PHA producing bacteria isolated from coastal sediment in Guangdong, Shenzhen.</title>
        <authorList>
            <person name="Zheng W."/>
            <person name="Yu S."/>
            <person name="Huang Y."/>
        </authorList>
    </citation>
    <scope>NUCLEOTIDE SEQUENCE [LARGE SCALE GENOMIC DNA]</scope>
    <source>
        <strain evidence="3 4">TN21-5</strain>
    </source>
</reference>
<evidence type="ECO:0000256" key="1">
    <source>
        <dbReference type="SAM" id="Coils"/>
    </source>
</evidence>
<feature type="region of interest" description="Disordered" evidence="2">
    <location>
        <begin position="84"/>
        <end position="109"/>
    </location>
</feature>
<feature type="coiled-coil region" evidence="1">
    <location>
        <begin position="4"/>
        <end position="31"/>
    </location>
</feature>
<dbReference type="EMBL" id="JAFKDB010000008">
    <property type="protein sequence ID" value="MBN7769624.1"/>
    <property type="molecule type" value="Genomic_DNA"/>
</dbReference>
<evidence type="ECO:0000313" key="4">
    <source>
        <dbReference type="Proteomes" id="UP000664344"/>
    </source>
</evidence>
<evidence type="ECO:0000256" key="2">
    <source>
        <dbReference type="SAM" id="MobiDB-lite"/>
    </source>
</evidence>
<sequence length="109" mass="12260">MATPETLLANLEQLQEQLQEALEQQDWEQLSRLNAQVRPTVEPIMSEVEQGRLSATLVREHLEALNRFVSEANSAAAKARDEARASLQGVSQNRNAAKTYQDVSSNRQR</sequence>
<keyword evidence="4" id="KW-1185">Reference proteome</keyword>
<dbReference type="RefSeq" id="WP_029654046.1">
    <property type="nucleotide sequence ID" value="NZ_JAFKDB010000008.1"/>
</dbReference>
<protein>
    <submittedName>
        <fullName evidence="3">SOS cell division inhibitor</fullName>
    </submittedName>
</protein>
<dbReference type="Gene3D" id="1.20.58.380">
    <property type="entry name" value="Flagellar protein flit"/>
    <property type="match status" value="1"/>
</dbReference>